<dbReference type="EMBL" id="QJKJ01008536">
    <property type="protein sequence ID" value="RDX79445.1"/>
    <property type="molecule type" value="Genomic_DNA"/>
</dbReference>
<comment type="caution">
    <text evidence="2">The sequence shown here is derived from an EMBL/GenBank/DDBJ whole genome shotgun (WGS) entry which is preliminary data.</text>
</comment>
<proteinExistence type="predicted"/>
<dbReference type="InterPro" id="IPR043128">
    <property type="entry name" value="Rev_trsase/Diguanyl_cyclase"/>
</dbReference>
<dbReference type="InterPro" id="IPR053134">
    <property type="entry name" value="RNA-dir_DNA_polymerase"/>
</dbReference>
<name>A0A371FM75_MUCPR</name>
<dbReference type="Gene3D" id="3.30.70.270">
    <property type="match status" value="1"/>
</dbReference>
<keyword evidence="3" id="KW-1185">Reference proteome</keyword>
<organism evidence="2 3">
    <name type="scientific">Mucuna pruriens</name>
    <name type="common">Velvet bean</name>
    <name type="synonym">Dolichos pruriens</name>
    <dbReference type="NCBI Taxonomy" id="157652"/>
    <lineage>
        <taxon>Eukaryota</taxon>
        <taxon>Viridiplantae</taxon>
        <taxon>Streptophyta</taxon>
        <taxon>Embryophyta</taxon>
        <taxon>Tracheophyta</taxon>
        <taxon>Spermatophyta</taxon>
        <taxon>Magnoliopsida</taxon>
        <taxon>eudicotyledons</taxon>
        <taxon>Gunneridae</taxon>
        <taxon>Pentapetalae</taxon>
        <taxon>rosids</taxon>
        <taxon>fabids</taxon>
        <taxon>Fabales</taxon>
        <taxon>Fabaceae</taxon>
        <taxon>Papilionoideae</taxon>
        <taxon>50 kb inversion clade</taxon>
        <taxon>NPAAA clade</taxon>
        <taxon>indigoferoid/millettioid clade</taxon>
        <taxon>Phaseoleae</taxon>
        <taxon>Mucuna</taxon>
    </lineage>
</organism>
<dbReference type="PANTHER" id="PTHR24559:SF444">
    <property type="entry name" value="REVERSE TRANSCRIPTASE DOMAIN-CONTAINING PROTEIN"/>
    <property type="match status" value="1"/>
</dbReference>
<dbReference type="Proteomes" id="UP000257109">
    <property type="component" value="Unassembled WGS sequence"/>
</dbReference>
<gene>
    <name evidence="2" type="primary">POL</name>
    <name evidence="2" type="ORF">CR513_40128</name>
</gene>
<evidence type="ECO:0000313" key="2">
    <source>
        <dbReference type="EMBL" id="RDX79445.1"/>
    </source>
</evidence>
<evidence type="ECO:0000259" key="1">
    <source>
        <dbReference type="Pfam" id="PF17919"/>
    </source>
</evidence>
<dbReference type="InterPro" id="IPR041577">
    <property type="entry name" value="RT_RNaseH_2"/>
</dbReference>
<feature type="non-terminal residue" evidence="2">
    <location>
        <position position="1"/>
    </location>
</feature>
<protein>
    <submittedName>
        <fullName evidence="2">Retrovirus-related Pol polyprotein</fullName>
    </submittedName>
</protein>
<dbReference type="AlphaFoldDB" id="A0A371FM75"/>
<evidence type="ECO:0000313" key="3">
    <source>
        <dbReference type="Proteomes" id="UP000257109"/>
    </source>
</evidence>
<dbReference type="SUPFAM" id="SSF56672">
    <property type="entry name" value="DNA/RNA polymerases"/>
    <property type="match status" value="1"/>
</dbReference>
<feature type="domain" description="Reverse transcriptase/retrotransposon-derived protein RNase H-like" evidence="1">
    <location>
        <begin position="104"/>
        <end position="170"/>
    </location>
</feature>
<dbReference type="InterPro" id="IPR043502">
    <property type="entry name" value="DNA/RNA_pol_sf"/>
</dbReference>
<accession>A0A371FM75</accession>
<dbReference type="PANTHER" id="PTHR24559">
    <property type="entry name" value="TRANSPOSON TY3-I GAG-POL POLYPROTEIN"/>
    <property type="match status" value="1"/>
</dbReference>
<dbReference type="Pfam" id="PF17919">
    <property type="entry name" value="RT_RNaseH_2"/>
    <property type="match status" value="1"/>
</dbReference>
<dbReference type="OrthoDB" id="1433759at2759"/>
<reference evidence="2" key="1">
    <citation type="submission" date="2018-05" db="EMBL/GenBank/DDBJ databases">
        <title>Draft genome of Mucuna pruriens seed.</title>
        <authorList>
            <person name="Nnadi N.E."/>
            <person name="Vos R."/>
            <person name="Hasami M.H."/>
            <person name="Devisetty U.K."/>
            <person name="Aguiy J.C."/>
        </authorList>
    </citation>
    <scope>NUCLEOTIDE SEQUENCE [LARGE SCALE GENOMIC DNA]</scope>
    <source>
        <strain evidence="2">JCA_2017</strain>
    </source>
</reference>
<sequence length="171" mass="19567">MDRIFKKHIGNQLEIYVDNMVVKLETEGGHADSLSSIFVVLRKHQLKLNPEKCSFGVRSNKGIEANLEKCNAVINMRSPKCVKESMEKSAPIFRRLRKAERFKWTDDFEATFQEFKVMLAAPPILTWPVIGKSIYVYISISDNVVSSIIVQEGEDEQRPIYYVNKALQGAK</sequence>